<sequence length="150" mass="16772">MDNQLPKPVPIKKVTVRDLSQIPSNHSTTPGGTLFSTTPGGTRIIYERDFILSLRNSPAARSPPPDMIFLPEKAPNSDDKTIHACNGHKVKDSLLDLPESISDHDNRSNKGNLFSLNIVLCILYCLNLTENINSIYFIKIILWGAYKLHF</sequence>
<dbReference type="EMBL" id="SKCS01000354">
    <property type="protein sequence ID" value="TNN10562.1"/>
    <property type="molecule type" value="Genomic_DNA"/>
</dbReference>
<name>A0A4Z2D223_SCHJA</name>
<dbReference type="GO" id="GO:0045947">
    <property type="term" value="P:negative regulation of translational initiation"/>
    <property type="evidence" value="ECO:0007669"/>
    <property type="project" value="InterPro"/>
</dbReference>
<dbReference type="Pfam" id="PF05456">
    <property type="entry name" value="eIF_4EBP"/>
    <property type="match status" value="1"/>
</dbReference>
<evidence type="ECO:0000256" key="3">
    <source>
        <dbReference type="ARBA" id="ARBA00023193"/>
    </source>
</evidence>
<keyword evidence="3" id="KW-0652">Protein synthesis inhibitor</keyword>
<evidence type="ECO:0000313" key="6">
    <source>
        <dbReference type="Proteomes" id="UP000311919"/>
    </source>
</evidence>
<dbReference type="STRING" id="6182.A0A4Z2D223"/>
<comment type="caution">
    <text evidence="5">The sequence shown here is derived from an EMBL/GenBank/DDBJ whole genome shotgun (WGS) entry which is preliminary data.</text>
</comment>
<dbReference type="Proteomes" id="UP000311919">
    <property type="component" value="Unassembled WGS sequence"/>
</dbReference>
<proteinExistence type="inferred from homology"/>
<gene>
    <name evidence="5" type="ORF">EWB00_005291</name>
</gene>
<protein>
    <submittedName>
        <fullName evidence="5">Eukaryotic translation initiation factor 4E-binding protein isoform 1</fullName>
    </submittedName>
</protein>
<feature type="region of interest" description="Disordered" evidence="4">
    <location>
        <begin position="56"/>
        <end position="75"/>
    </location>
</feature>
<dbReference type="AlphaFoldDB" id="A0A4Z2D223"/>
<keyword evidence="2" id="KW-0810">Translation regulation</keyword>
<comment type="similarity">
    <text evidence="1">Belongs to the eIF4E-binding protein family.</text>
</comment>
<keyword evidence="5" id="KW-0648">Protein biosynthesis</keyword>
<dbReference type="GO" id="GO:0003743">
    <property type="term" value="F:translation initiation factor activity"/>
    <property type="evidence" value="ECO:0007669"/>
    <property type="project" value="UniProtKB-KW"/>
</dbReference>
<feature type="region of interest" description="Disordered" evidence="4">
    <location>
        <begin position="20"/>
        <end position="40"/>
    </location>
</feature>
<dbReference type="InterPro" id="IPR008606">
    <property type="entry name" value="EIF4EBP"/>
</dbReference>
<accession>A0A4Z2D223</accession>
<evidence type="ECO:0000256" key="4">
    <source>
        <dbReference type="SAM" id="MobiDB-lite"/>
    </source>
</evidence>
<dbReference type="PANTHER" id="PTHR12669:SF12">
    <property type="entry name" value="EUKARYOTIC TRANSLATION INITIATION FACTOR 4E-BINDING PROTEIN"/>
    <property type="match status" value="1"/>
</dbReference>
<dbReference type="GO" id="GO:0008190">
    <property type="term" value="F:eukaryotic initiation factor 4E binding"/>
    <property type="evidence" value="ECO:0007669"/>
    <property type="project" value="InterPro"/>
</dbReference>
<evidence type="ECO:0000256" key="1">
    <source>
        <dbReference type="ARBA" id="ARBA00005480"/>
    </source>
</evidence>
<organism evidence="5 6">
    <name type="scientific">Schistosoma japonicum</name>
    <name type="common">Blood fluke</name>
    <dbReference type="NCBI Taxonomy" id="6182"/>
    <lineage>
        <taxon>Eukaryota</taxon>
        <taxon>Metazoa</taxon>
        <taxon>Spiralia</taxon>
        <taxon>Lophotrochozoa</taxon>
        <taxon>Platyhelminthes</taxon>
        <taxon>Trematoda</taxon>
        <taxon>Digenea</taxon>
        <taxon>Strigeidida</taxon>
        <taxon>Schistosomatoidea</taxon>
        <taxon>Schistosomatidae</taxon>
        <taxon>Schistosoma</taxon>
    </lineage>
</organism>
<evidence type="ECO:0000256" key="2">
    <source>
        <dbReference type="ARBA" id="ARBA00022845"/>
    </source>
</evidence>
<dbReference type="PANTHER" id="PTHR12669">
    <property type="entry name" value="EUKARYOTIC TRANSLATION INITIATION FACTOR 4E-BINDING PROTEIN"/>
    <property type="match status" value="1"/>
</dbReference>
<dbReference type="GO" id="GO:0005737">
    <property type="term" value="C:cytoplasm"/>
    <property type="evidence" value="ECO:0007669"/>
    <property type="project" value="TreeGrafter"/>
</dbReference>
<dbReference type="OrthoDB" id="19729at2759"/>
<evidence type="ECO:0000313" key="5">
    <source>
        <dbReference type="EMBL" id="TNN10562.1"/>
    </source>
</evidence>
<keyword evidence="5" id="KW-0396">Initiation factor</keyword>
<reference evidence="5 6" key="1">
    <citation type="submission" date="2019-03" db="EMBL/GenBank/DDBJ databases">
        <title>An improved genome assembly of the fluke Schistosoma japonicum.</title>
        <authorList>
            <person name="Hu W."/>
            <person name="Luo F."/>
            <person name="Yin M."/>
            <person name="Mo X."/>
            <person name="Sun C."/>
            <person name="Wu Q."/>
            <person name="Zhu B."/>
            <person name="Xiang M."/>
            <person name="Wang J."/>
            <person name="Wang Y."/>
            <person name="Zhang T."/>
            <person name="Xu B."/>
            <person name="Zheng H."/>
            <person name="Feng Z."/>
        </authorList>
    </citation>
    <scope>NUCLEOTIDE SEQUENCE [LARGE SCALE GENOMIC DNA]</scope>
    <source>
        <strain evidence="5">HuSjv2</strain>
        <tissue evidence="5">Worms</tissue>
    </source>
</reference>
<feature type="compositionally biased region" description="Polar residues" evidence="4">
    <location>
        <begin position="21"/>
        <end position="40"/>
    </location>
</feature>
<keyword evidence="6" id="KW-1185">Reference proteome</keyword>